<dbReference type="SUPFAM" id="SSF111369">
    <property type="entry name" value="HlyD-like secretion proteins"/>
    <property type="match status" value="1"/>
</dbReference>
<dbReference type="Gene3D" id="2.40.420.20">
    <property type="match status" value="1"/>
</dbReference>
<proteinExistence type="inferred from homology"/>
<name>A0A540WV19_9BACT</name>
<organism evidence="4 5">
    <name type="scientific">Myxococcus llanfairpwllgwyngyllgogerychwyrndrobwllllantysiliogogogochensis</name>
    <dbReference type="NCBI Taxonomy" id="2590453"/>
    <lineage>
        <taxon>Bacteria</taxon>
        <taxon>Pseudomonadati</taxon>
        <taxon>Myxococcota</taxon>
        <taxon>Myxococcia</taxon>
        <taxon>Myxococcales</taxon>
        <taxon>Cystobacterineae</taxon>
        <taxon>Myxococcaceae</taxon>
        <taxon>Myxococcus</taxon>
    </lineage>
</organism>
<dbReference type="PANTHER" id="PTHR30469">
    <property type="entry name" value="MULTIDRUG RESISTANCE PROTEIN MDTA"/>
    <property type="match status" value="1"/>
</dbReference>
<protein>
    <submittedName>
        <fullName evidence="4">Efflux RND transporter periplasmic adaptor subunit</fullName>
    </submittedName>
</protein>
<dbReference type="NCBIfam" id="TIGR01730">
    <property type="entry name" value="RND_mfp"/>
    <property type="match status" value="1"/>
</dbReference>
<evidence type="ECO:0000313" key="4">
    <source>
        <dbReference type="EMBL" id="TQF12861.1"/>
    </source>
</evidence>
<gene>
    <name evidence="4" type="ORF">FJV41_26900</name>
</gene>
<dbReference type="OrthoDB" id="5498623at2"/>
<dbReference type="RefSeq" id="WP_141645424.1">
    <property type="nucleotide sequence ID" value="NZ_VIFM01000122.1"/>
</dbReference>
<dbReference type="InterPro" id="IPR006143">
    <property type="entry name" value="RND_pump_MFP"/>
</dbReference>
<evidence type="ECO:0000313" key="5">
    <source>
        <dbReference type="Proteomes" id="UP000315369"/>
    </source>
</evidence>
<dbReference type="PANTHER" id="PTHR30469:SF15">
    <property type="entry name" value="HLYD FAMILY OF SECRETION PROTEINS"/>
    <property type="match status" value="1"/>
</dbReference>
<dbReference type="GO" id="GO:1990281">
    <property type="term" value="C:efflux pump complex"/>
    <property type="evidence" value="ECO:0007669"/>
    <property type="project" value="TreeGrafter"/>
</dbReference>
<keyword evidence="2" id="KW-0732">Signal</keyword>
<evidence type="ECO:0000259" key="3">
    <source>
        <dbReference type="Pfam" id="PF25954"/>
    </source>
</evidence>
<comment type="caution">
    <text evidence="4">The sequence shown here is derived from an EMBL/GenBank/DDBJ whole genome shotgun (WGS) entry which is preliminary data.</text>
</comment>
<dbReference type="Gene3D" id="1.10.287.470">
    <property type="entry name" value="Helix hairpin bin"/>
    <property type="match status" value="1"/>
</dbReference>
<dbReference type="Pfam" id="PF25954">
    <property type="entry name" value="Beta-barrel_RND_2"/>
    <property type="match status" value="1"/>
</dbReference>
<feature type="domain" description="CusB-like beta-barrel" evidence="3">
    <location>
        <begin position="222"/>
        <end position="292"/>
    </location>
</feature>
<dbReference type="InterPro" id="IPR058792">
    <property type="entry name" value="Beta-barrel_RND_2"/>
</dbReference>
<dbReference type="Gene3D" id="2.40.50.100">
    <property type="match status" value="1"/>
</dbReference>
<dbReference type="Proteomes" id="UP000315369">
    <property type="component" value="Unassembled WGS sequence"/>
</dbReference>
<dbReference type="EMBL" id="VIFM01000122">
    <property type="protein sequence ID" value="TQF12861.1"/>
    <property type="molecule type" value="Genomic_DNA"/>
</dbReference>
<feature type="signal peptide" evidence="2">
    <location>
        <begin position="1"/>
        <end position="33"/>
    </location>
</feature>
<sequence>MNPTWKPSAPRALAALGVVVTALSLPACSKADASSTPAAVAKTDAAAPTVKLVATRTVRAAPREEVTGTLFPAQALQVGFEVGGRLAAVKLGKGAAVKKGDVLGQLDVEIVDAQVAQAQAAVAAAEAGSTMASDVASRNEALQKEGGVSDLQNRSTSATAAQARAQLLAAQAQLAQARAARRRHDLRAPFSGTLIDAPEQTGATVGPGTPLFNLENLDTLLLKTTVSESLRSRLKPGAKVRVESIGSAGVFTEDATVRTILPSADPATRRVPVELSVPNADGRFVAHTLARAVLLLGEDQDARVLPGTALSSSNGDHVFVVGSGGEVSRVDVQVLERREREVVVLARSPLESVIDHPTPGLSQGSRVTVK</sequence>
<evidence type="ECO:0000256" key="1">
    <source>
        <dbReference type="ARBA" id="ARBA00009477"/>
    </source>
</evidence>
<dbReference type="Gene3D" id="2.40.30.170">
    <property type="match status" value="1"/>
</dbReference>
<feature type="chain" id="PRO_5021970771" evidence="2">
    <location>
        <begin position="34"/>
        <end position="370"/>
    </location>
</feature>
<reference evidence="4 5" key="1">
    <citation type="submission" date="2019-06" db="EMBL/GenBank/DDBJ databases">
        <authorList>
            <person name="Livingstone P."/>
            <person name="Whitworth D."/>
        </authorList>
    </citation>
    <scope>NUCLEOTIDE SEQUENCE [LARGE SCALE GENOMIC DNA]</scope>
    <source>
        <strain evidence="4 5">AM401</strain>
    </source>
</reference>
<dbReference type="AlphaFoldDB" id="A0A540WV19"/>
<comment type="similarity">
    <text evidence="1">Belongs to the membrane fusion protein (MFP) (TC 8.A.1) family.</text>
</comment>
<dbReference type="GO" id="GO:0015562">
    <property type="term" value="F:efflux transmembrane transporter activity"/>
    <property type="evidence" value="ECO:0007669"/>
    <property type="project" value="TreeGrafter"/>
</dbReference>
<evidence type="ECO:0000256" key="2">
    <source>
        <dbReference type="SAM" id="SignalP"/>
    </source>
</evidence>
<accession>A0A540WV19</accession>
<keyword evidence="5" id="KW-1185">Reference proteome</keyword>